<reference evidence="2" key="1">
    <citation type="submission" date="2013-08" db="EMBL/GenBank/DDBJ databases">
        <authorList>
            <person name="Mendez C."/>
            <person name="Richter M."/>
            <person name="Ferrer M."/>
            <person name="Sanchez J."/>
        </authorList>
    </citation>
    <scope>NUCLEOTIDE SEQUENCE</scope>
</reference>
<protein>
    <submittedName>
        <fullName evidence="2">Transposase IS116/IS110/IS902 family protein</fullName>
    </submittedName>
</protein>
<dbReference type="Pfam" id="PF02371">
    <property type="entry name" value="Transposase_20"/>
    <property type="match status" value="1"/>
</dbReference>
<sequence>MTDLNAKIEVLEKQLLEQHKTNAVSRLLAAIPGVGPITAVTMALSVNPANFETGRHFAAWIGLTPREYSTGGKHRLGRISKAGSEKLRQLLVVGAMSVIRVAKPGSKSASTWLLQLLERKPR</sequence>
<comment type="caution">
    <text evidence="2">The sequence shown here is derived from an EMBL/GenBank/DDBJ whole genome shotgun (WGS) entry which is preliminary data.</text>
</comment>
<dbReference type="GO" id="GO:0003677">
    <property type="term" value="F:DNA binding"/>
    <property type="evidence" value="ECO:0007669"/>
    <property type="project" value="InterPro"/>
</dbReference>
<reference evidence="2" key="2">
    <citation type="journal article" date="2014" name="ISME J.">
        <title>Microbial stratification in low pH oxic and suboxic macroscopic growths along an acid mine drainage.</title>
        <authorList>
            <person name="Mendez-Garcia C."/>
            <person name="Mesa V."/>
            <person name="Sprenger R.R."/>
            <person name="Richter M."/>
            <person name="Diez M.S."/>
            <person name="Solano J."/>
            <person name="Bargiela R."/>
            <person name="Golyshina O.V."/>
            <person name="Manteca A."/>
            <person name="Ramos J.L."/>
            <person name="Gallego J.R."/>
            <person name="Llorente I."/>
            <person name="Martins Dos Santos V.A."/>
            <person name="Jensen O.N."/>
            <person name="Pelaez A.I."/>
            <person name="Sanchez J."/>
            <person name="Ferrer M."/>
        </authorList>
    </citation>
    <scope>NUCLEOTIDE SEQUENCE</scope>
</reference>
<dbReference type="AlphaFoldDB" id="T0Z172"/>
<name>T0Z172_9ZZZZ</name>
<evidence type="ECO:0000259" key="1">
    <source>
        <dbReference type="Pfam" id="PF02371"/>
    </source>
</evidence>
<dbReference type="PANTHER" id="PTHR33055:SF3">
    <property type="entry name" value="PUTATIVE TRANSPOSASE FOR IS117-RELATED"/>
    <property type="match status" value="1"/>
</dbReference>
<gene>
    <name evidence="2" type="ORF">B1A_17305</name>
</gene>
<dbReference type="PANTHER" id="PTHR33055">
    <property type="entry name" value="TRANSPOSASE FOR INSERTION SEQUENCE ELEMENT IS1111A"/>
    <property type="match status" value="1"/>
</dbReference>
<organism evidence="2">
    <name type="scientific">mine drainage metagenome</name>
    <dbReference type="NCBI Taxonomy" id="410659"/>
    <lineage>
        <taxon>unclassified sequences</taxon>
        <taxon>metagenomes</taxon>
        <taxon>ecological metagenomes</taxon>
    </lineage>
</organism>
<dbReference type="GO" id="GO:0004803">
    <property type="term" value="F:transposase activity"/>
    <property type="evidence" value="ECO:0007669"/>
    <property type="project" value="InterPro"/>
</dbReference>
<dbReference type="InterPro" id="IPR047650">
    <property type="entry name" value="Transpos_IS110"/>
</dbReference>
<dbReference type="EMBL" id="AUZX01012728">
    <property type="protein sequence ID" value="EQD37952.1"/>
    <property type="molecule type" value="Genomic_DNA"/>
</dbReference>
<accession>T0Z172</accession>
<feature type="domain" description="Transposase IS116/IS110/IS902 C-terminal" evidence="1">
    <location>
        <begin position="26"/>
        <end position="104"/>
    </location>
</feature>
<evidence type="ECO:0000313" key="2">
    <source>
        <dbReference type="EMBL" id="EQD37952.1"/>
    </source>
</evidence>
<proteinExistence type="predicted"/>
<dbReference type="GO" id="GO:0006313">
    <property type="term" value="P:DNA transposition"/>
    <property type="evidence" value="ECO:0007669"/>
    <property type="project" value="InterPro"/>
</dbReference>
<dbReference type="InterPro" id="IPR003346">
    <property type="entry name" value="Transposase_20"/>
</dbReference>